<organism evidence="8 9">
    <name type="scientific">Fusarium ambrosium</name>
    <dbReference type="NCBI Taxonomy" id="131363"/>
    <lineage>
        <taxon>Eukaryota</taxon>
        <taxon>Fungi</taxon>
        <taxon>Dikarya</taxon>
        <taxon>Ascomycota</taxon>
        <taxon>Pezizomycotina</taxon>
        <taxon>Sordariomycetes</taxon>
        <taxon>Hypocreomycetidae</taxon>
        <taxon>Hypocreales</taxon>
        <taxon>Nectriaceae</taxon>
        <taxon>Fusarium</taxon>
        <taxon>Fusarium solani species complex</taxon>
    </lineage>
</organism>
<evidence type="ECO:0000313" key="9">
    <source>
        <dbReference type="Proteomes" id="UP000288429"/>
    </source>
</evidence>
<feature type="domain" description="LysM" evidence="7">
    <location>
        <begin position="383"/>
        <end position="429"/>
    </location>
</feature>
<gene>
    <name evidence="8" type="ORF">CDV31_015171</name>
</gene>
<dbReference type="SUPFAM" id="SSF54106">
    <property type="entry name" value="LysM domain"/>
    <property type="match status" value="4"/>
</dbReference>
<name>A0A428SRM8_9HYPO</name>
<evidence type="ECO:0000313" key="8">
    <source>
        <dbReference type="EMBL" id="RSL92427.1"/>
    </source>
</evidence>
<dbReference type="InterPro" id="IPR018392">
    <property type="entry name" value="LysM"/>
</dbReference>
<dbReference type="CDD" id="cd00118">
    <property type="entry name" value="LysM"/>
    <property type="match status" value="1"/>
</dbReference>
<dbReference type="InterPro" id="IPR036779">
    <property type="entry name" value="LysM_dom_sf"/>
</dbReference>
<dbReference type="GO" id="GO:0008061">
    <property type="term" value="F:chitin binding"/>
    <property type="evidence" value="ECO:0007669"/>
    <property type="project" value="UniProtKB-KW"/>
</dbReference>
<feature type="chain" id="PRO_5019343682" description="LysM domain-containing protein" evidence="6">
    <location>
        <begin position="20"/>
        <end position="431"/>
    </location>
</feature>
<feature type="domain" description="LysM" evidence="7">
    <location>
        <begin position="219"/>
        <end position="265"/>
    </location>
</feature>
<feature type="region of interest" description="Disordered" evidence="5">
    <location>
        <begin position="96"/>
        <end position="131"/>
    </location>
</feature>
<keyword evidence="3" id="KW-0843">Virulence</keyword>
<feature type="signal peptide" evidence="6">
    <location>
        <begin position="1"/>
        <end position="19"/>
    </location>
</feature>
<evidence type="ECO:0000256" key="1">
    <source>
        <dbReference type="ARBA" id="ARBA00022669"/>
    </source>
</evidence>
<feature type="domain" description="LysM" evidence="7">
    <location>
        <begin position="139"/>
        <end position="185"/>
    </location>
</feature>
<dbReference type="EMBL" id="NIZV01000382">
    <property type="protein sequence ID" value="RSL92427.1"/>
    <property type="molecule type" value="Genomic_DNA"/>
</dbReference>
<evidence type="ECO:0000256" key="5">
    <source>
        <dbReference type="SAM" id="MobiDB-lite"/>
    </source>
</evidence>
<dbReference type="InterPro" id="IPR052210">
    <property type="entry name" value="LysM1-like"/>
</dbReference>
<dbReference type="PANTHER" id="PTHR34997">
    <property type="entry name" value="AM15"/>
    <property type="match status" value="1"/>
</dbReference>
<comment type="caution">
    <text evidence="8">The sequence shown here is derived from an EMBL/GenBank/DDBJ whole genome shotgun (WGS) entry which is preliminary data.</text>
</comment>
<dbReference type="Gene3D" id="3.10.350.10">
    <property type="entry name" value="LysM domain"/>
    <property type="match status" value="5"/>
</dbReference>
<evidence type="ECO:0000256" key="4">
    <source>
        <dbReference type="ARBA" id="ARBA00044955"/>
    </source>
</evidence>
<dbReference type="PANTHER" id="PTHR34997:SF2">
    <property type="entry name" value="LYSM DOMAIN-CONTAINING PROTEIN-RELATED"/>
    <property type="match status" value="1"/>
</dbReference>
<protein>
    <recommendedName>
        <fullName evidence="7">LysM domain-containing protein</fullName>
    </recommendedName>
</protein>
<evidence type="ECO:0000256" key="3">
    <source>
        <dbReference type="ARBA" id="ARBA00023026"/>
    </source>
</evidence>
<feature type="domain" description="LysM" evidence="7">
    <location>
        <begin position="305"/>
        <end position="351"/>
    </location>
</feature>
<evidence type="ECO:0000259" key="7">
    <source>
        <dbReference type="PROSITE" id="PS51782"/>
    </source>
</evidence>
<sequence length="431" mass="47280">MFVQSIIIFLLGSSQLALGATIHKPHERRGATPSYPRDDNTTEYCTWWHDYDDKISCDELLSDNMIDIDQFRRWNPSIKANCEGLTVGRSYCVEATFEPTPGDPEPEPTEKPEPSPTVPSNGIETPDSIQPGMVNNCNKFYLVQKGDGCAAIASKHGITLAEFTKWNSDTGANCAGLWADAYACVSVIGREPTPIKPTPTNGIETPSPIQDDMVKNCNKFHLVSKTTTCTSIENYYKLPLATFKKWNPAVGSDCRTLLAGYHVCISTVDYKPEPVATAKPSPTTPNNGISTPSPIQAGMTNKCNKFHLVSKTTTCASIQNYYKITMAQLAEWNTAVGTKCTALWVDYHVCVGVIGQQPSPTQPPKGDTTPTPFQPGMIKNCKKFHLVSKTTTCASIQNYYKITMAQLAKWNPAVGDKCTALWADYYVCVSA</sequence>
<dbReference type="PROSITE" id="PS51782">
    <property type="entry name" value="LYSM"/>
    <property type="match status" value="4"/>
</dbReference>
<reference evidence="8 9" key="1">
    <citation type="submission" date="2017-06" db="EMBL/GenBank/DDBJ databases">
        <title>Cmopartive genomic analysis of Ambrosia Fusariam Clade fungi.</title>
        <authorList>
            <person name="Stajich J.E."/>
            <person name="Carrillo J."/>
            <person name="Kijimoto T."/>
            <person name="Eskalen A."/>
            <person name="O'Donnell K."/>
            <person name="Kasson M."/>
        </authorList>
    </citation>
    <scope>NUCLEOTIDE SEQUENCE [LARGE SCALE GENOMIC DNA]</scope>
    <source>
        <strain evidence="8 9">NRRL 20438</strain>
    </source>
</reference>
<dbReference type="AlphaFoldDB" id="A0A428SRM8"/>
<proteinExistence type="inferred from homology"/>
<dbReference type="Proteomes" id="UP000288429">
    <property type="component" value="Unassembled WGS sequence"/>
</dbReference>
<dbReference type="Pfam" id="PF01476">
    <property type="entry name" value="LysM"/>
    <property type="match status" value="2"/>
</dbReference>
<keyword evidence="1" id="KW-0147">Chitin-binding</keyword>
<comment type="similarity">
    <text evidence="4">Belongs to the secreted LysM effector family.</text>
</comment>
<keyword evidence="2 6" id="KW-0732">Signal</keyword>
<dbReference type="SMART" id="SM00257">
    <property type="entry name" value="LysM"/>
    <property type="match status" value="4"/>
</dbReference>
<evidence type="ECO:0000256" key="6">
    <source>
        <dbReference type="SAM" id="SignalP"/>
    </source>
</evidence>
<accession>A0A428SRM8</accession>
<evidence type="ECO:0000256" key="2">
    <source>
        <dbReference type="ARBA" id="ARBA00022729"/>
    </source>
</evidence>
<keyword evidence="9" id="KW-1185">Reference proteome</keyword>